<feature type="binding site" evidence="11">
    <location>
        <begin position="22"/>
        <end position="29"/>
    </location>
    <ligand>
        <name>ATP</name>
        <dbReference type="ChEBI" id="CHEBI:30616"/>
    </ligand>
</feature>
<proteinExistence type="inferred from homology"/>
<comment type="catalytic activity">
    <reaction evidence="8">
        <text>Couples ATP hydrolysis with the unwinding of duplex DNA by translocating in the 3'-5' direction.</text>
        <dbReference type="EC" id="5.6.2.4"/>
    </reaction>
</comment>
<evidence type="ECO:0000256" key="9">
    <source>
        <dbReference type="ARBA" id="ARBA00034808"/>
    </source>
</evidence>
<organism evidence="14 15">
    <name type="scientific">Anaerosphaera multitolerans</name>
    <dbReference type="NCBI Taxonomy" id="2487351"/>
    <lineage>
        <taxon>Bacteria</taxon>
        <taxon>Bacillati</taxon>
        <taxon>Bacillota</taxon>
        <taxon>Tissierellia</taxon>
        <taxon>Tissierellales</taxon>
        <taxon>Peptoniphilaceae</taxon>
        <taxon>Anaerosphaera</taxon>
    </lineage>
</organism>
<comment type="similarity">
    <text evidence="1">Belongs to the helicase family. UvrD subfamily.</text>
</comment>
<keyword evidence="2 11" id="KW-0547">Nucleotide-binding</keyword>
<keyword evidence="6" id="KW-0238">DNA-binding</keyword>
<evidence type="ECO:0000256" key="1">
    <source>
        <dbReference type="ARBA" id="ARBA00009922"/>
    </source>
</evidence>
<keyword evidence="3 11" id="KW-0378">Hydrolase</keyword>
<feature type="domain" description="UvrD-like helicase C-terminal" evidence="13">
    <location>
        <begin position="276"/>
        <end position="534"/>
    </location>
</feature>
<dbReference type="GO" id="GO:0003677">
    <property type="term" value="F:DNA binding"/>
    <property type="evidence" value="ECO:0007669"/>
    <property type="project" value="UniProtKB-KW"/>
</dbReference>
<dbReference type="OrthoDB" id="9810135at2"/>
<dbReference type="InterPro" id="IPR014016">
    <property type="entry name" value="UvrD-like_ATP-bd"/>
</dbReference>
<dbReference type="PROSITE" id="PS51217">
    <property type="entry name" value="UVRD_HELICASE_CTER"/>
    <property type="match status" value="1"/>
</dbReference>
<dbReference type="CDD" id="cd17932">
    <property type="entry name" value="DEXQc_UvrD"/>
    <property type="match status" value="1"/>
</dbReference>
<dbReference type="CDD" id="cd18807">
    <property type="entry name" value="SF1_C_UvrD"/>
    <property type="match status" value="1"/>
</dbReference>
<sequence>MNLTEEQKHTIGHIDGPALVLAVPGSGKTTVLMYRTVNLIKHGVNPNKILTITFSKASALDMQKRFKTLFPQFNMPIKFSTIHAFCYRIILEYSRLRGKQYTLIEDTAKGKYDILKKIYFNIYYKNITEEKLEMIINQISYYKNLLINPREVKSDIPKFSEIYNLYEDFKISNGLIDFDDMILIALDILEKDEYIRKKYKTKYDYIQLDEGQDTSLAQFKIIQKLSHPKNNIFVVADDDQSIYGFRGSNPQYLLNLKSTYKNLKLYYLQNNFRSTKNIVNTSNLFINNNQFRFNKSVTTWNDYKEPVNVIIVENNDEEYKFIFETIKKDDSKDYAIVYRNNLCALGLVEYLERNNINFNIKDNNMKFFNHFVLKDILNILTFSEDTSNMELFSNFYYKIKGYISKKHINFLKTKESDNLLKTLLSYPGLPHYYKENIYNLLSLFKKLKSKSLVEKIDSILYDFEYDTYLQDSAKKFGFNYKSLKEYTHYLKYIAKDEVTLEGLIGRLKHLEFLMKAPFNSNSNLTLSTIHSIKGLEFNTVFVIDLVEGILPSNNSLEGDLNSLEEERRLFYVAMTRAKENLYLMYPKNHNGNSAEMSRFLIEVSKY</sequence>
<evidence type="ECO:0000313" key="14">
    <source>
        <dbReference type="EMBL" id="RVU55376.1"/>
    </source>
</evidence>
<keyword evidence="15" id="KW-1185">Reference proteome</keyword>
<dbReference type="PANTHER" id="PTHR11070">
    <property type="entry name" value="UVRD / RECB / PCRA DNA HELICASE FAMILY MEMBER"/>
    <property type="match status" value="1"/>
</dbReference>
<dbReference type="GO" id="GO:0000725">
    <property type="term" value="P:recombinational repair"/>
    <property type="evidence" value="ECO:0007669"/>
    <property type="project" value="TreeGrafter"/>
</dbReference>
<dbReference type="GO" id="GO:0043138">
    <property type="term" value="F:3'-5' DNA helicase activity"/>
    <property type="evidence" value="ECO:0007669"/>
    <property type="project" value="UniProtKB-EC"/>
</dbReference>
<dbReference type="Gene3D" id="3.40.50.300">
    <property type="entry name" value="P-loop containing nucleotide triphosphate hydrolases"/>
    <property type="match status" value="2"/>
</dbReference>
<dbReference type="EMBL" id="RLIH01000003">
    <property type="protein sequence ID" value="RVU55376.1"/>
    <property type="molecule type" value="Genomic_DNA"/>
</dbReference>
<keyword evidence="4 11" id="KW-0347">Helicase</keyword>
<evidence type="ECO:0000256" key="11">
    <source>
        <dbReference type="PROSITE-ProRule" id="PRU00560"/>
    </source>
</evidence>
<evidence type="ECO:0000256" key="3">
    <source>
        <dbReference type="ARBA" id="ARBA00022801"/>
    </source>
</evidence>
<dbReference type="Proteomes" id="UP000288812">
    <property type="component" value="Unassembled WGS sequence"/>
</dbReference>
<dbReference type="GO" id="GO:0005524">
    <property type="term" value="F:ATP binding"/>
    <property type="evidence" value="ECO:0007669"/>
    <property type="project" value="UniProtKB-UniRule"/>
</dbReference>
<dbReference type="RefSeq" id="WP_127723930.1">
    <property type="nucleotide sequence ID" value="NZ_RLIH01000003.1"/>
</dbReference>
<dbReference type="Gene3D" id="1.10.10.160">
    <property type="match status" value="1"/>
</dbReference>
<accession>A0A437S8F0</accession>
<dbReference type="InterPro" id="IPR000212">
    <property type="entry name" value="DNA_helicase_UvrD/REP"/>
</dbReference>
<evidence type="ECO:0000313" key="15">
    <source>
        <dbReference type="Proteomes" id="UP000288812"/>
    </source>
</evidence>
<dbReference type="GO" id="GO:0005829">
    <property type="term" value="C:cytosol"/>
    <property type="evidence" value="ECO:0007669"/>
    <property type="project" value="TreeGrafter"/>
</dbReference>
<feature type="domain" description="UvrD-like helicase ATP-binding" evidence="12">
    <location>
        <begin position="1"/>
        <end position="275"/>
    </location>
</feature>
<comment type="caution">
    <text evidence="14">The sequence shown here is derived from an EMBL/GenBank/DDBJ whole genome shotgun (WGS) entry which is preliminary data.</text>
</comment>
<evidence type="ECO:0000259" key="13">
    <source>
        <dbReference type="PROSITE" id="PS51217"/>
    </source>
</evidence>
<comment type="catalytic activity">
    <reaction evidence="10">
        <text>ATP + H2O = ADP + phosphate + H(+)</text>
        <dbReference type="Rhea" id="RHEA:13065"/>
        <dbReference type="ChEBI" id="CHEBI:15377"/>
        <dbReference type="ChEBI" id="CHEBI:15378"/>
        <dbReference type="ChEBI" id="CHEBI:30616"/>
        <dbReference type="ChEBI" id="CHEBI:43474"/>
        <dbReference type="ChEBI" id="CHEBI:456216"/>
        <dbReference type="EC" id="5.6.2.4"/>
    </reaction>
</comment>
<evidence type="ECO:0000256" key="5">
    <source>
        <dbReference type="ARBA" id="ARBA00022840"/>
    </source>
</evidence>
<dbReference type="InterPro" id="IPR013986">
    <property type="entry name" value="DExx_box_DNA_helicase_dom_sf"/>
</dbReference>
<keyword evidence="7" id="KW-0413">Isomerase</keyword>
<gene>
    <name evidence="14" type="ORF">EF514_03645</name>
</gene>
<reference evidence="14 15" key="1">
    <citation type="submission" date="2018-11" db="EMBL/GenBank/DDBJ databases">
        <title>Genome sequencing and assembly of Anaerosphaera sp. nov., GS7-6-2.</title>
        <authorList>
            <person name="Rettenmaier R."/>
            <person name="Liebl W."/>
            <person name="Zverlov V."/>
        </authorList>
    </citation>
    <scope>NUCLEOTIDE SEQUENCE [LARGE SCALE GENOMIC DNA]</scope>
    <source>
        <strain evidence="14 15">GS7-6-2</strain>
    </source>
</reference>
<name>A0A437S8F0_9FIRM</name>
<dbReference type="InterPro" id="IPR027417">
    <property type="entry name" value="P-loop_NTPase"/>
</dbReference>
<dbReference type="GO" id="GO:0016887">
    <property type="term" value="F:ATP hydrolysis activity"/>
    <property type="evidence" value="ECO:0007669"/>
    <property type="project" value="RHEA"/>
</dbReference>
<evidence type="ECO:0000256" key="8">
    <source>
        <dbReference type="ARBA" id="ARBA00034617"/>
    </source>
</evidence>
<dbReference type="EC" id="5.6.2.4" evidence="9"/>
<dbReference type="Pfam" id="PF00580">
    <property type="entry name" value="UvrD-helicase"/>
    <property type="match status" value="1"/>
</dbReference>
<evidence type="ECO:0000256" key="7">
    <source>
        <dbReference type="ARBA" id="ARBA00023235"/>
    </source>
</evidence>
<dbReference type="InterPro" id="IPR014017">
    <property type="entry name" value="DNA_helicase_UvrD-like_C"/>
</dbReference>
<dbReference type="AlphaFoldDB" id="A0A437S8F0"/>
<dbReference type="SUPFAM" id="SSF52540">
    <property type="entry name" value="P-loop containing nucleoside triphosphate hydrolases"/>
    <property type="match status" value="1"/>
</dbReference>
<protein>
    <recommendedName>
        <fullName evidence="9">DNA 3'-5' helicase</fullName>
        <ecNumber evidence="9">5.6.2.4</ecNumber>
    </recommendedName>
</protein>
<dbReference type="Pfam" id="PF13361">
    <property type="entry name" value="UvrD_C"/>
    <property type="match status" value="1"/>
</dbReference>
<dbReference type="Gene3D" id="1.10.486.10">
    <property type="entry name" value="PCRA, domain 4"/>
    <property type="match status" value="1"/>
</dbReference>
<evidence type="ECO:0000256" key="10">
    <source>
        <dbReference type="ARBA" id="ARBA00048988"/>
    </source>
</evidence>
<dbReference type="PROSITE" id="PS51198">
    <property type="entry name" value="UVRD_HELICASE_ATP_BIND"/>
    <property type="match status" value="1"/>
</dbReference>
<evidence type="ECO:0000256" key="6">
    <source>
        <dbReference type="ARBA" id="ARBA00023125"/>
    </source>
</evidence>
<dbReference type="PANTHER" id="PTHR11070:SF2">
    <property type="entry name" value="ATP-DEPENDENT DNA HELICASE SRS2"/>
    <property type="match status" value="1"/>
</dbReference>
<keyword evidence="5 11" id="KW-0067">ATP-binding</keyword>
<evidence type="ECO:0000256" key="2">
    <source>
        <dbReference type="ARBA" id="ARBA00022741"/>
    </source>
</evidence>
<evidence type="ECO:0000256" key="4">
    <source>
        <dbReference type="ARBA" id="ARBA00022806"/>
    </source>
</evidence>
<evidence type="ECO:0000259" key="12">
    <source>
        <dbReference type="PROSITE" id="PS51198"/>
    </source>
</evidence>
<dbReference type="GO" id="GO:0033202">
    <property type="term" value="C:DNA helicase complex"/>
    <property type="evidence" value="ECO:0007669"/>
    <property type="project" value="TreeGrafter"/>
</dbReference>